<protein>
    <submittedName>
        <fullName evidence="2">Methionine aminopeptidase</fullName>
    </submittedName>
</protein>
<name>A0A328PMS1_9MOLU</name>
<dbReference type="InterPro" id="IPR000994">
    <property type="entry name" value="Pept_M24"/>
</dbReference>
<sequence length="296" mass="34182">MKLDLSGRKVNTKTEEEIRVMRVGGLIWQAIKDYLTENIKAGMELTEVEELVKEQFKRYGVQESFNKYHGFPSVVCLSLNDCVVHGPANKGVIIHEGDKLTVDLGFSIQGLNIDGAFNLFFDPVGRAEIDPAFTQKLEKKISEYRYLQQLTMALFYEAINGLKSEQWTGGITERMETFFNKYFPKKYKFLDKFTGHAIGYELHEYPRIHNFGMKDEEGELLPLHSTICIEPMIVEQKDGSWHVGEDEFGVYIKNKEGLTIHYEHTILIEKHGVEVLTASIWEMQEMKSAWELVKRT</sequence>
<keyword evidence="2" id="KW-0031">Aminopeptidase</keyword>
<reference evidence="3" key="1">
    <citation type="submission" date="2018-06" db="EMBL/GenBank/DDBJ databases">
        <authorList>
            <person name="Martinez Ocampo F."/>
            <person name="Quiroz Castaneda R.E."/>
            <person name="Rojas Lopez X."/>
        </authorList>
    </citation>
    <scope>NUCLEOTIDE SEQUENCE [LARGE SCALE GENOMIC DNA]</scope>
    <source>
        <strain evidence="3">INIFAP02</strain>
    </source>
</reference>
<keyword evidence="2" id="KW-0645">Protease</keyword>
<dbReference type="OrthoDB" id="9802055at2"/>
<dbReference type="GO" id="GO:0070006">
    <property type="term" value="F:metalloaminopeptidase activity"/>
    <property type="evidence" value="ECO:0007669"/>
    <property type="project" value="TreeGrafter"/>
</dbReference>
<dbReference type="EMBL" id="QKVO01000006">
    <property type="protein sequence ID" value="RAO95015.1"/>
    <property type="molecule type" value="Genomic_DNA"/>
</dbReference>
<dbReference type="SUPFAM" id="SSF55920">
    <property type="entry name" value="Creatinase/aminopeptidase"/>
    <property type="match status" value="1"/>
</dbReference>
<evidence type="ECO:0000313" key="2">
    <source>
        <dbReference type="EMBL" id="RAO95015.1"/>
    </source>
</evidence>
<gene>
    <name evidence="2" type="ORF">DNK47_01890</name>
</gene>
<evidence type="ECO:0000313" key="3">
    <source>
        <dbReference type="Proteomes" id="UP000249762"/>
    </source>
</evidence>
<dbReference type="AlphaFoldDB" id="A0A328PMS1"/>
<dbReference type="RefSeq" id="WP_112665437.1">
    <property type="nucleotide sequence ID" value="NZ_QKVO01000006.1"/>
</dbReference>
<dbReference type="Proteomes" id="UP000249762">
    <property type="component" value="Unassembled WGS sequence"/>
</dbReference>
<dbReference type="Pfam" id="PF00557">
    <property type="entry name" value="Peptidase_M24"/>
    <property type="match status" value="1"/>
</dbReference>
<keyword evidence="3" id="KW-1185">Reference proteome</keyword>
<feature type="domain" description="Peptidase M24" evidence="1">
    <location>
        <begin position="21"/>
        <end position="269"/>
    </location>
</feature>
<comment type="caution">
    <text evidence="2">The sequence shown here is derived from an EMBL/GenBank/DDBJ whole genome shotgun (WGS) entry which is preliminary data.</text>
</comment>
<proteinExistence type="predicted"/>
<dbReference type="InterPro" id="IPR036005">
    <property type="entry name" value="Creatinase/aminopeptidase-like"/>
</dbReference>
<keyword evidence="2" id="KW-0378">Hydrolase</keyword>
<dbReference type="Gene3D" id="3.90.230.10">
    <property type="entry name" value="Creatinase/methionine aminopeptidase superfamily"/>
    <property type="match status" value="1"/>
</dbReference>
<dbReference type="GO" id="GO:0005829">
    <property type="term" value="C:cytosol"/>
    <property type="evidence" value="ECO:0007669"/>
    <property type="project" value="TreeGrafter"/>
</dbReference>
<accession>A0A328PMS1</accession>
<dbReference type="PANTHER" id="PTHR43330:SF27">
    <property type="entry name" value="METHIONINE AMINOPEPTIDASE"/>
    <property type="match status" value="1"/>
</dbReference>
<evidence type="ECO:0000259" key="1">
    <source>
        <dbReference type="Pfam" id="PF00557"/>
    </source>
</evidence>
<dbReference type="PANTHER" id="PTHR43330">
    <property type="entry name" value="METHIONINE AMINOPEPTIDASE"/>
    <property type="match status" value="1"/>
</dbReference>
<organism evidence="2 3">
    <name type="scientific">Mycoplasma wenyonii</name>
    <dbReference type="NCBI Taxonomy" id="65123"/>
    <lineage>
        <taxon>Bacteria</taxon>
        <taxon>Bacillati</taxon>
        <taxon>Mycoplasmatota</taxon>
        <taxon>Mollicutes</taxon>
        <taxon>Mycoplasmataceae</taxon>
        <taxon>Mycoplasma</taxon>
    </lineage>
</organism>